<evidence type="ECO:0000313" key="12">
    <source>
        <dbReference type="Proteomes" id="UP000427825"/>
    </source>
</evidence>
<evidence type="ECO:0000313" key="8">
    <source>
        <dbReference type="Proteomes" id="UP000283512"/>
    </source>
</evidence>
<evidence type="ECO:0000313" key="5">
    <source>
        <dbReference type="EMBL" id="RGR70191.1"/>
    </source>
</evidence>
<evidence type="ECO:0000313" key="7">
    <source>
        <dbReference type="EMBL" id="RHH94997.1"/>
    </source>
</evidence>
<dbReference type="EMBL" id="VVYJ01000015">
    <property type="protein sequence ID" value="KAA5472262.1"/>
    <property type="molecule type" value="Genomic_DNA"/>
</dbReference>
<dbReference type="Proteomes" id="UP000283512">
    <property type="component" value="Unassembled WGS sequence"/>
</dbReference>
<evidence type="ECO:0000313" key="6">
    <source>
        <dbReference type="EMBL" id="RGY26111.1"/>
    </source>
</evidence>
<reference evidence="11 12" key="2">
    <citation type="journal article" date="2019" name="Nat. Med.">
        <title>A library of human gut bacterial isolates paired with longitudinal multiomics data enables mechanistic microbiome research.</title>
        <authorList>
            <person name="Poyet M."/>
            <person name="Groussin M."/>
            <person name="Gibbons S.M."/>
            <person name="Avila-Pacheco J."/>
            <person name="Jiang X."/>
            <person name="Kearney S.M."/>
            <person name="Perrotta A.R."/>
            <person name="Berdy B."/>
            <person name="Zhao S."/>
            <person name="Lieberman T.D."/>
            <person name="Swanson P.K."/>
            <person name="Smith M."/>
            <person name="Roesemann S."/>
            <person name="Alexander J.E."/>
            <person name="Rich S.A."/>
            <person name="Livny J."/>
            <person name="Vlamakis H."/>
            <person name="Clish C."/>
            <person name="Bullock K."/>
            <person name="Deik A."/>
            <person name="Scott J."/>
            <person name="Pierce K.A."/>
            <person name="Xavier R.J."/>
            <person name="Alm E.J."/>
        </authorList>
    </citation>
    <scope>NUCLEOTIDE SEQUENCE [LARGE SCALE GENOMIC DNA]</scope>
    <source>
        <strain evidence="4 11">BIOML-A19</strain>
        <strain evidence="3 13">BIOML-A21</strain>
        <strain evidence="2 12">BIOML-A25</strain>
    </source>
</reference>
<feature type="transmembrane region" description="Helical" evidence="1">
    <location>
        <begin position="41"/>
        <end position="59"/>
    </location>
</feature>
<evidence type="ECO:0000313" key="4">
    <source>
        <dbReference type="EMBL" id="KAA5499879.1"/>
    </source>
</evidence>
<dbReference type="EMBL" id="VVYF01000002">
    <property type="protein sequence ID" value="KAA5494986.1"/>
    <property type="molecule type" value="Genomic_DNA"/>
</dbReference>
<accession>A0A415SY02</accession>
<dbReference type="Proteomes" id="UP000284431">
    <property type="component" value="Unassembled WGS sequence"/>
</dbReference>
<dbReference type="Proteomes" id="UP000491168">
    <property type="component" value="Unassembled WGS sequence"/>
</dbReference>
<keyword evidence="1" id="KW-1133">Transmembrane helix</keyword>
<organism evidence="2 12">
    <name type="scientific">Bacteroides caccae</name>
    <dbReference type="NCBI Taxonomy" id="47678"/>
    <lineage>
        <taxon>Bacteria</taxon>
        <taxon>Pseudomonadati</taxon>
        <taxon>Bacteroidota</taxon>
        <taxon>Bacteroidia</taxon>
        <taxon>Bacteroidales</taxon>
        <taxon>Bacteroidaceae</taxon>
        <taxon>Bacteroides</taxon>
    </lineage>
</organism>
<evidence type="ECO:0000313" key="3">
    <source>
        <dbReference type="EMBL" id="KAA5494986.1"/>
    </source>
</evidence>
<dbReference type="AlphaFoldDB" id="A0A415SY02"/>
<dbReference type="EMBL" id="QSCS01000012">
    <property type="protein sequence ID" value="RGY26111.1"/>
    <property type="molecule type" value="Genomic_DNA"/>
</dbReference>
<dbReference type="EMBL" id="QRKD01000001">
    <property type="protein sequence ID" value="RHH94997.1"/>
    <property type="molecule type" value="Genomic_DNA"/>
</dbReference>
<keyword evidence="1" id="KW-0812">Transmembrane</keyword>
<reference evidence="8 9" key="1">
    <citation type="submission" date="2018-08" db="EMBL/GenBank/DDBJ databases">
        <title>A genome reference for cultivated species of the human gut microbiota.</title>
        <authorList>
            <person name="Zou Y."/>
            <person name="Xue W."/>
            <person name="Luo G."/>
        </authorList>
    </citation>
    <scope>NUCLEOTIDE SEQUENCE [LARGE SCALE GENOMIC DNA]</scope>
    <source>
        <strain evidence="5 9">AF24-29LB</strain>
        <strain evidence="7 8">AM16-49B</strain>
        <strain evidence="6 10">OF02-6LB</strain>
    </source>
</reference>
<keyword evidence="1" id="KW-0472">Membrane</keyword>
<evidence type="ECO:0000313" key="11">
    <source>
        <dbReference type="Proteomes" id="UP000368418"/>
    </source>
</evidence>
<dbReference type="Proteomes" id="UP000427825">
    <property type="component" value="Unassembled WGS sequence"/>
</dbReference>
<protein>
    <submittedName>
        <fullName evidence="2">Uncharacterized protein</fullName>
    </submittedName>
</protein>
<gene>
    <name evidence="7" type="ORF">DW190_01730</name>
    <name evidence="5" type="ORF">DWY26_12900</name>
    <name evidence="6" type="ORF">DXA49_09370</name>
    <name evidence="4" type="ORF">F2Y31_09060</name>
    <name evidence="3" type="ORF">F2Y35_01985</name>
    <name evidence="2" type="ORF">F2Y39_19815</name>
</gene>
<evidence type="ECO:0000313" key="9">
    <source>
        <dbReference type="Proteomes" id="UP000284205"/>
    </source>
</evidence>
<dbReference type="EMBL" id="QRUO01000011">
    <property type="protein sequence ID" value="RGR70191.1"/>
    <property type="molecule type" value="Genomic_DNA"/>
</dbReference>
<proteinExistence type="predicted"/>
<evidence type="ECO:0000313" key="2">
    <source>
        <dbReference type="EMBL" id="KAA5472262.1"/>
    </source>
</evidence>
<dbReference type="EMBL" id="VVYD01000006">
    <property type="protein sequence ID" value="KAA5499879.1"/>
    <property type="molecule type" value="Genomic_DNA"/>
</dbReference>
<dbReference type="Proteomes" id="UP000368418">
    <property type="component" value="Unassembled WGS sequence"/>
</dbReference>
<dbReference type="Proteomes" id="UP000284205">
    <property type="component" value="Unassembled WGS sequence"/>
</dbReference>
<evidence type="ECO:0000313" key="13">
    <source>
        <dbReference type="Proteomes" id="UP000491168"/>
    </source>
</evidence>
<comment type="caution">
    <text evidence="2">The sequence shown here is derived from an EMBL/GenBank/DDBJ whole genome shotgun (WGS) entry which is preliminary data.</text>
</comment>
<sequence length="73" mass="8503">MFNGKHIYTFYELSLNGCKDTEKTNNQATKISKKEKEMQSLGLHLLLLNILSCAIMLQLQELQKHIFCLLYLL</sequence>
<evidence type="ECO:0000313" key="10">
    <source>
        <dbReference type="Proteomes" id="UP000284431"/>
    </source>
</evidence>
<name>A0A415SY02_9BACE</name>
<evidence type="ECO:0000256" key="1">
    <source>
        <dbReference type="SAM" id="Phobius"/>
    </source>
</evidence>